<dbReference type="STRING" id="265072.Mfla_2021"/>
<keyword evidence="4 6" id="KW-1133">Transmembrane helix</keyword>
<accession>Q1GZP9</accession>
<feature type="transmembrane region" description="Helical" evidence="6">
    <location>
        <begin position="357"/>
        <end position="374"/>
    </location>
</feature>
<keyword evidence="3 6" id="KW-0812">Transmembrane</keyword>
<dbReference type="EMBL" id="CP000284">
    <property type="protein sequence ID" value="ABE50288.1"/>
    <property type="molecule type" value="Genomic_DNA"/>
</dbReference>
<dbReference type="Proteomes" id="UP000002440">
    <property type="component" value="Chromosome"/>
</dbReference>
<evidence type="ECO:0000256" key="5">
    <source>
        <dbReference type="ARBA" id="ARBA00023136"/>
    </source>
</evidence>
<reference evidence="7 8" key="1">
    <citation type="submission" date="2006-03" db="EMBL/GenBank/DDBJ databases">
        <title>Complete sequence of Methylobacillus flagellatus KT.</title>
        <authorList>
            <consortium name="US DOE Joint Genome Institute"/>
            <person name="Copeland A."/>
            <person name="Lucas S."/>
            <person name="Lapidus A."/>
            <person name="Barry K."/>
            <person name="Detter J.C."/>
            <person name="Glavina del Rio T."/>
            <person name="Hammon N."/>
            <person name="Israni S."/>
            <person name="Dalin E."/>
            <person name="Tice H."/>
            <person name="Pitluck S."/>
            <person name="Brettin T."/>
            <person name="Bruce D."/>
            <person name="Han C."/>
            <person name="Tapia R."/>
            <person name="Saunders E."/>
            <person name="Gilna P."/>
            <person name="Schmutz J."/>
            <person name="Larimer F."/>
            <person name="Land M."/>
            <person name="Kyrpides N."/>
            <person name="Anderson I."/>
            <person name="Richardson P."/>
        </authorList>
    </citation>
    <scope>NUCLEOTIDE SEQUENCE [LARGE SCALE GENOMIC DNA]</scope>
    <source>
        <strain evidence="8">KT / ATCC 51484 / DSM 6875</strain>
    </source>
</reference>
<dbReference type="InterPro" id="IPR002797">
    <property type="entry name" value="Polysacc_synth"/>
</dbReference>
<dbReference type="GO" id="GO:0005886">
    <property type="term" value="C:plasma membrane"/>
    <property type="evidence" value="ECO:0007669"/>
    <property type="project" value="UniProtKB-SubCell"/>
</dbReference>
<feature type="transmembrane region" description="Helical" evidence="6">
    <location>
        <begin position="12"/>
        <end position="31"/>
    </location>
</feature>
<dbReference type="PANTHER" id="PTHR30250:SF11">
    <property type="entry name" value="O-ANTIGEN TRANSPORTER-RELATED"/>
    <property type="match status" value="1"/>
</dbReference>
<protein>
    <submittedName>
        <fullName evidence="7">Polysaccharide biosynthesis protein</fullName>
    </submittedName>
</protein>
<keyword evidence="8" id="KW-1185">Reference proteome</keyword>
<feature type="transmembrane region" description="Helical" evidence="6">
    <location>
        <begin position="142"/>
        <end position="159"/>
    </location>
</feature>
<sequence length="428" mass="47722">MIKHTAFMALSTFSRLLSAVVLFIILARFLGPRDFGILMYNFTLASIAVLLVEYGFSNQLLRDIGRYPDNINQLMGRVFLAKLYLTVVMGVCCLAGHYLFYTNDLDRAIFWILLLSCLLTSFGDFFNIAFRGIGKFHEETKVATIGSLLHFGLIVLMVINGAELLLISLGFVLSRFVYFILSWRAYKRVVGDLNTLSASPVAVLKALKAGFPYAVDAGFTNFFYQVDTMLVKYYLGATGVGIYQAGMRFLNGAMQFAPVLGNVFLPVIAAKHTNTREFVELAKKLNLQMLAVGTVCWAIFWFAGMHITEFVFGDEYVELNSIWPYIGLLVFTRYLAAPQGVLLTASGSQTIRVWAQIFALIILLISAPLLMKVIGLKGMVIALIITLLTLFLIFFSALRLRKIPTGFGGVNFTLTVIVFSLSIFLLVY</sequence>
<feature type="transmembrane region" description="Helical" evidence="6">
    <location>
        <begin position="165"/>
        <end position="186"/>
    </location>
</feature>
<feature type="transmembrane region" description="Helical" evidence="6">
    <location>
        <begin position="78"/>
        <end position="102"/>
    </location>
</feature>
<dbReference type="OrthoDB" id="9148895at2"/>
<dbReference type="PANTHER" id="PTHR30250">
    <property type="entry name" value="PST FAMILY PREDICTED COLANIC ACID TRANSPORTER"/>
    <property type="match status" value="1"/>
</dbReference>
<proteinExistence type="predicted"/>
<organism evidence="7 8">
    <name type="scientific">Methylobacillus flagellatus (strain ATCC 51484 / DSM 6875 / VKM B-1610 / KT)</name>
    <dbReference type="NCBI Taxonomy" id="265072"/>
    <lineage>
        <taxon>Bacteria</taxon>
        <taxon>Pseudomonadati</taxon>
        <taxon>Pseudomonadota</taxon>
        <taxon>Betaproteobacteria</taxon>
        <taxon>Nitrosomonadales</taxon>
        <taxon>Methylophilaceae</taxon>
        <taxon>Methylobacillus</taxon>
    </lineage>
</organism>
<evidence type="ECO:0000256" key="2">
    <source>
        <dbReference type="ARBA" id="ARBA00022475"/>
    </source>
</evidence>
<feature type="transmembrane region" description="Helical" evidence="6">
    <location>
        <begin position="285"/>
        <end position="302"/>
    </location>
</feature>
<keyword evidence="5 6" id="KW-0472">Membrane</keyword>
<comment type="subcellular location">
    <subcellularLocation>
        <location evidence="1">Cell membrane</location>
        <topology evidence="1">Multi-pass membrane protein</topology>
    </subcellularLocation>
</comment>
<dbReference type="AlphaFoldDB" id="Q1GZP9"/>
<name>Q1GZP9_METFK</name>
<feature type="transmembrane region" description="Helical" evidence="6">
    <location>
        <begin position="108"/>
        <end position="130"/>
    </location>
</feature>
<evidence type="ECO:0000313" key="8">
    <source>
        <dbReference type="Proteomes" id="UP000002440"/>
    </source>
</evidence>
<dbReference type="InterPro" id="IPR050833">
    <property type="entry name" value="Poly_Biosynth_Transport"/>
</dbReference>
<feature type="transmembrane region" description="Helical" evidence="6">
    <location>
        <begin position="37"/>
        <end position="57"/>
    </location>
</feature>
<feature type="transmembrane region" description="Helical" evidence="6">
    <location>
        <begin position="410"/>
        <end position="427"/>
    </location>
</feature>
<dbReference type="KEGG" id="mfa:Mfla_2021"/>
<dbReference type="Pfam" id="PF01943">
    <property type="entry name" value="Polysacc_synt"/>
    <property type="match status" value="1"/>
</dbReference>
<gene>
    <name evidence="7" type="ordered locus">Mfla_2021</name>
</gene>
<dbReference type="RefSeq" id="WP_011480242.1">
    <property type="nucleotide sequence ID" value="NC_007947.1"/>
</dbReference>
<evidence type="ECO:0000313" key="7">
    <source>
        <dbReference type="EMBL" id="ABE50288.1"/>
    </source>
</evidence>
<keyword evidence="2" id="KW-1003">Cell membrane</keyword>
<dbReference type="HOGENOM" id="CLU_670604_0_0_4"/>
<evidence type="ECO:0000256" key="1">
    <source>
        <dbReference type="ARBA" id="ARBA00004651"/>
    </source>
</evidence>
<evidence type="ECO:0000256" key="4">
    <source>
        <dbReference type="ARBA" id="ARBA00022989"/>
    </source>
</evidence>
<evidence type="ECO:0000256" key="6">
    <source>
        <dbReference type="SAM" id="Phobius"/>
    </source>
</evidence>
<feature type="transmembrane region" description="Helical" evidence="6">
    <location>
        <begin position="322"/>
        <end position="345"/>
    </location>
</feature>
<evidence type="ECO:0000256" key="3">
    <source>
        <dbReference type="ARBA" id="ARBA00022692"/>
    </source>
</evidence>
<feature type="transmembrane region" description="Helical" evidence="6">
    <location>
        <begin position="380"/>
        <end position="398"/>
    </location>
</feature>
<dbReference type="eggNOG" id="COG2244">
    <property type="taxonomic scope" value="Bacteria"/>
</dbReference>